<dbReference type="Proteomes" id="UP000269721">
    <property type="component" value="Unassembled WGS sequence"/>
</dbReference>
<keyword evidence="4" id="KW-1185">Reference proteome</keyword>
<evidence type="ECO:0000313" key="4">
    <source>
        <dbReference type="Proteomes" id="UP000269721"/>
    </source>
</evidence>
<dbReference type="OrthoDB" id="442243at2759"/>
<evidence type="ECO:0000256" key="2">
    <source>
        <dbReference type="SAM" id="SignalP"/>
    </source>
</evidence>
<keyword evidence="1" id="KW-1133">Transmembrane helix</keyword>
<protein>
    <recommendedName>
        <fullName evidence="5">AB hydrolase-1 domain-containing protein</fullName>
    </recommendedName>
</protein>
<dbReference type="EMBL" id="KZ995827">
    <property type="protein sequence ID" value="RKO89899.1"/>
    <property type="molecule type" value="Genomic_DNA"/>
</dbReference>
<dbReference type="InterPro" id="IPR029058">
    <property type="entry name" value="AB_hydrolase_fold"/>
</dbReference>
<evidence type="ECO:0008006" key="5">
    <source>
        <dbReference type="Google" id="ProtNLM"/>
    </source>
</evidence>
<reference evidence="4" key="1">
    <citation type="journal article" date="2018" name="Nat. Microbiol.">
        <title>Leveraging single-cell genomics to expand the fungal tree of life.</title>
        <authorList>
            <person name="Ahrendt S.R."/>
            <person name="Quandt C.A."/>
            <person name="Ciobanu D."/>
            <person name="Clum A."/>
            <person name="Salamov A."/>
            <person name="Andreopoulos B."/>
            <person name="Cheng J.F."/>
            <person name="Woyke T."/>
            <person name="Pelin A."/>
            <person name="Henrissat B."/>
            <person name="Reynolds N.K."/>
            <person name="Benny G.L."/>
            <person name="Smith M.E."/>
            <person name="James T.Y."/>
            <person name="Grigoriev I.V."/>
        </authorList>
    </citation>
    <scope>NUCLEOTIDE SEQUENCE [LARGE SCALE GENOMIC DNA]</scope>
</reference>
<accession>A0A4P9WBA8</accession>
<feature type="chain" id="PRO_5020192724" description="AB hydrolase-1 domain-containing protein" evidence="2">
    <location>
        <begin position="17"/>
        <end position="220"/>
    </location>
</feature>
<feature type="transmembrane region" description="Helical" evidence="1">
    <location>
        <begin position="139"/>
        <end position="165"/>
    </location>
</feature>
<dbReference type="PANTHER" id="PTHR47842">
    <property type="entry name" value="EXPRESSED PROTEIN"/>
    <property type="match status" value="1"/>
</dbReference>
<keyword evidence="2" id="KW-0732">Signal</keyword>
<evidence type="ECO:0000256" key="1">
    <source>
        <dbReference type="SAM" id="Phobius"/>
    </source>
</evidence>
<name>A0A4P9WBA8_9FUNG</name>
<sequence length="220" mass="24632">MPVATPLLFFVHGFLGSPDSFCQVTLSRSTVPTWPPDPLLEKPSSTSQFPDELQNVLNEQQHVVDIFKYSYETHGEYAALTDALKREGVGRRVIIKGHSIGSLLAVDAAIALPPEVNVKGVLAFDSPFLGVRPDVFAEYAAWFVSSFILSTFWIWLAIVAATVTVMHSYEDIKQKVMDMVVKHAEFLAPIWNIEGMIGRFIALGQWKKNKNPFSSVFMLW</sequence>
<keyword evidence="1" id="KW-0472">Membrane</keyword>
<feature type="signal peptide" evidence="2">
    <location>
        <begin position="1"/>
        <end position="16"/>
    </location>
</feature>
<gene>
    <name evidence="3" type="ORF">BDK51DRAFT_41334</name>
</gene>
<dbReference type="PANTHER" id="PTHR47842:SF1">
    <property type="entry name" value="DUF676 DOMAIN-CONTAINING PROTEIN"/>
    <property type="match status" value="1"/>
</dbReference>
<proteinExistence type="predicted"/>
<keyword evidence="1" id="KW-0812">Transmembrane</keyword>
<dbReference type="AlphaFoldDB" id="A0A4P9WBA8"/>
<dbReference type="Gene3D" id="3.40.50.1820">
    <property type="entry name" value="alpha/beta hydrolase"/>
    <property type="match status" value="1"/>
</dbReference>
<organism evidence="3 4">
    <name type="scientific">Blyttiomyces helicus</name>
    <dbReference type="NCBI Taxonomy" id="388810"/>
    <lineage>
        <taxon>Eukaryota</taxon>
        <taxon>Fungi</taxon>
        <taxon>Fungi incertae sedis</taxon>
        <taxon>Chytridiomycota</taxon>
        <taxon>Chytridiomycota incertae sedis</taxon>
        <taxon>Chytridiomycetes</taxon>
        <taxon>Chytridiomycetes incertae sedis</taxon>
        <taxon>Blyttiomyces</taxon>
    </lineage>
</organism>
<evidence type="ECO:0000313" key="3">
    <source>
        <dbReference type="EMBL" id="RKO89899.1"/>
    </source>
</evidence>
<dbReference type="SUPFAM" id="SSF53474">
    <property type="entry name" value="alpha/beta-Hydrolases"/>
    <property type="match status" value="1"/>
</dbReference>